<dbReference type="PANTHER" id="PTHR12526">
    <property type="entry name" value="GLYCOSYLTRANSFERASE"/>
    <property type="match status" value="1"/>
</dbReference>
<dbReference type="EMBL" id="MN740977">
    <property type="protein sequence ID" value="QHU21012.1"/>
    <property type="molecule type" value="Genomic_DNA"/>
</dbReference>
<feature type="domain" description="Glycosyl transferase family 1" evidence="2">
    <location>
        <begin position="394"/>
        <end position="501"/>
    </location>
</feature>
<dbReference type="Gene3D" id="3.40.50.2000">
    <property type="entry name" value="Glycogen Phosphorylase B"/>
    <property type="match status" value="1"/>
</dbReference>
<organism evidence="3">
    <name type="scientific">viral metagenome</name>
    <dbReference type="NCBI Taxonomy" id="1070528"/>
    <lineage>
        <taxon>unclassified sequences</taxon>
        <taxon>metagenomes</taxon>
        <taxon>organismal metagenomes</taxon>
    </lineage>
</organism>
<evidence type="ECO:0000313" key="3">
    <source>
        <dbReference type="EMBL" id="QHU21012.1"/>
    </source>
</evidence>
<name>A0A6C0KSR5_9ZZZZ</name>
<dbReference type="GO" id="GO:0016757">
    <property type="term" value="F:glycosyltransferase activity"/>
    <property type="evidence" value="ECO:0007669"/>
    <property type="project" value="InterPro"/>
</dbReference>
<reference evidence="3" key="1">
    <citation type="journal article" date="2020" name="Nature">
        <title>Giant virus diversity and host interactions through global metagenomics.</title>
        <authorList>
            <person name="Schulz F."/>
            <person name="Roux S."/>
            <person name="Paez-Espino D."/>
            <person name="Jungbluth S."/>
            <person name="Walsh D.A."/>
            <person name="Denef V.J."/>
            <person name="McMahon K.D."/>
            <person name="Konstantinidis K.T."/>
            <person name="Eloe-Fadrosh E.A."/>
            <person name="Kyrpides N.C."/>
            <person name="Woyke T."/>
        </authorList>
    </citation>
    <scope>NUCLEOTIDE SEQUENCE</scope>
    <source>
        <strain evidence="3">GVMAG-S-3300013094-100</strain>
    </source>
</reference>
<dbReference type="AlphaFoldDB" id="A0A6C0KSR5"/>
<accession>A0A6C0KSR5</accession>
<dbReference type="InterPro" id="IPR001296">
    <property type="entry name" value="Glyco_trans_1"/>
</dbReference>
<dbReference type="CDD" id="cd03801">
    <property type="entry name" value="GT4_PimA-like"/>
    <property type="match status" value="1"/>
</dbReference>
<feature type="compositionally biased region" description="Low complexity" evidence="1">
    <location>
        <begin position="16"/>
        <end position="44"/>
    </location>
</feature>
<dbReference type="SUPFAM" id="SSF53756">
    <property type="entry name" value="UDP-Glycosyltransferase/glycogen phosphorylase"/>
    <property type="match status" value="1"/>
</dbReference>
<protein>
    <recommendedName>
        <fullName evidence="2">Glycosyl transferase family 1 domain-containing protein</fullName>
    </recommendedName>
</protein>
<sequence length="544" mass="62052">MLHLFKAGEVVGKSSTPAATPTPTPTATTTPTPTPTATTTPTATLQQQKPQKNIEIKAFKLPSNPLEEDTIIIDKTIKSTYKNLQTSGKVTQVAQVAQTARPTRVLFCGTYPIGQSNGYSRVVYYISKFLGLKEDIDLTIYGFQNYNQTAGSEQRNDIPPSVKLHDALATEEPKRNGFGEKEIATFLKKNPQDIVIIFNDMVITSALVQTIVNEMSEEERKSFLMVSYMDQVYPYQKPQYISMLNIYFDAIITFTPYWKKIALELGIDKKKPMYVLPHGFDHTLYYPIPKKVARIFYQIPEDSFAILNLNRNQPRKRYDHTIMAFADVISRYYNLIQKNESAKIKKYIRPIRLVIATMIDGSWNLMEILEHELKSRNVPYEFGKECVVALSKPQQLSDRDINILYNACDVGLNTCEGEGFGLTVSEHGGIGKPQIAQKIGGMQEFMNENNSIIIEPKWRYYIDKQRDGIGGIAEVGDIKDYADALWKYYNDEKLAEKHGKKFRENMLQHFQWSTIVDHFHNIILDIKNNVKKTPQTPQTPTVTK</sequence>
<evidence type="ECO:0000256" key="1">
    <source>
        <dbReference type="SAM" id="MobiDB-lite"/>
    </source>
</evidence>
<proteinExistence type="predicted"/>
<feature type="region of interest" description="Disordered" evidence="1">
    <location>
        <begin position="1"/>
        <end position="49"/>
    </location>
</feature>
<evidence type="ECO:0000259" key="2">
    <source>
        <dbReference type="Pfam" id="PF00534"/>
    </source>
</evidence>
<dbReference type="Gene3D" id="3.40.50.11930">
    <property type="match status" value="1"/>
</dbReference>
<dbReference type="Pfam" id="PF00534">
    <property type="entry name" value="Glycos_transf_1"/>
    <property type="match status" value="1"/>
</dbReference>